<dbReference type="Proteomes" id="UP000279470">
    <property type="component" value="Unassembled WGS sequence"/>
</dbReference>
<name>A0A3R9XNF9_9RICK</name>
<evidence type="ECO:0000313" key="2">
    <source>
        <dbReference type="EMBL" id="RST64750.1"/>
    </source>
</evidence>
<keyword evidence="3" id="KW-1185">Reference proteome</keyword>
<dbReference type="OrthoDB" id="9780606at2"/>
<gene>
    <name evidence="2" type="ORF">EIC27_04550</name>
</gene>
<reference evidence="3" key="1">
    <citation type="submission" date="2018-11" db="EMBL/GenBank/DDBJ databases">
        <title>Phylogenetic, genomic, and biogeographic characterization of a novel and ubiquitous marine invertebrate-associated Rickettsiales parasite, Candidatus Marinoinvertebrata rohwerii, gen. nov., sp. nov.</title>
        <authorList>
            <person name="Klinges J.G."/>
            <person name="Rosales S.M."/>
            <person name="Mcminds R."/>
            <person name="Shaver E.C."/>
            <person name="Shantz A."/>
            <person name="Peters E.C."/>
            <person name="Burkepile D.E."/>
            <person name="Silliman B.R."/>
            <person name="Vega Thurber R.L."/>
        </authorList>
    </citation>
    <scope>NUCLEOTIDE SEQUENCE [LARGE SCALE GENOMIC DNA]</scope>
    <source>
        <strain evidence="3">a_cerv_44</strain>
    </source>
</reference>
<dbReference type="AlphaFoldDB" id="A0A3R9XNF9"/>
<feature type="domain" description="PD-(D/E)XK endonuclease-like" evidence="1">
    <location>
        <begin position="90"/>
        <end position="287"/>
    </location>
</feature>
<sequence>MLAFTLQYDFISSLYNKDVIFSYSEITSHLNDQICRWLEKLLSIKNIEEKSILYTNKYLNIFRNINTPINKNHSDLYYYCPNIEQRPSKISITGIEKLISNPYVYYIKYILNLNYLEKIAKHAEKKEFGIIIHKIIHDVLLMKVQNEKEFMDIFTKNFINQIKHQGIPYKINKFWNIRLQNIAKSIYKSFIINNDDSISFSEIFGQINIRFKSKHIKLICIADKIDILKKQHKAKIIDFKSGLIPSSNDVLKGISPQLPIEEYILINNGFKDINDNISKINLEYFDISGKYTNTIIYNIKSNLNETENGIKKLLEDFLCNKTDFFITKNISQNNKNKQFFHIMRHINN</sequence>
<dbReference type="Pfam" id="PF12705">
    <property type="entry name" value="PDDEXK_1"/>
    <property type="match status" value="1"/>
</dbReference>
<comment type="caution">
    <text evidence="2">The sequence shown here is derived from an EMBL/GenBank/DDBJ whole genome shotgun (WGS) entry which is preliminary data.</text>
</comment>
<evidence type="ECO:0000259" key="1">
    <source>
        <dbReference type="Pfam" id="PF12705"/>
    </source>
</evidence>
<organism evidence="2 3">
    <name type="scientific">Candidatus Aquarickettsia rohweri</name>
    <dbReference type="NCBI Taxonomy" id="2602574"/>
    <lineage>
        <taxon>Bacteria</taxon>
        <taxon>Pseudomonadati</taxon>
        <taxon>Pseudomonadota</taxon>
        <taxon>Alphaproteobacteria</taxon>
        <taxon>Rickettsiales</taxon>
        <taxon>Candidatus Midichloriaceae</taxon>
        <taxon>Candidatus Aquarickettsia</taxon>
    </lineage>
</organism>
<dbReference type="RefSeq" id="WP_126044939.1">
    <property type="nucleotide sequence ID" value="NZ_RXFM01000059.1"/>
</dbReference>
<dbReference type="EMBL" id="RXFM01000059">
    <property type="protein sequence ID" value="RST64750.1"/>
    <property type="molecule type" value="Genomic_DNA"/>
</dbReference>
<evidence type="ECO:0000313" key="3">
    <source>
        <dbReference type="Proteomes" id="UP000279470"/>
    </source>
</evidence>
<accession>A0A3R9XNF9</accession>
<dbReference type="InterPro" id="IPR038726">
    <property type="entry name" value="PDDEXK_AddAB-type"/>
</dbReference>
<proteinExistence type="predicted"/>
<protein>
    <recommendedName>
        <fullName evidence="1">PD-(D/E)XK endonuclease-like domain-containing protein</fullName>
    </recommendedName>
</protein>